<dbReference type="PANTHER" id="PTHR47313:SF1">
    <property type="entry name" value="RIBOSOMAL RNA LARGE SUBUNIT METHYLTRANSFERASE K_L"/>
    <property type="match status" value="1"/>
</dbReference>
<keyword evidence="1 5" id="KW-0489">Methyltransferase</keyword>
<feature type="domain" description="THUMP" evidence="4">
    <location>
        <begin position="68"/>
        <end position="178"/>
    </location>
</feature>
<sequence length="399" mass="44735">MSEESINTPELPGAENQPEINLSNTGPYQFIATATFGLEAVVKREIENLGYEASVRDGGVWFRGDANAMARANLWLRSADRVLLVMGEFPALTFEELFEGTKALPWEELITADGKFTVSGKAIKSTLGSVRACQSIVKKAIVDRLTEKYRIEWFPETGAEFKVQISMLRDVAALTIDTSGAGLHKRGYRLDSVEAPLRETLAAGLIQLSYWDRNRILMDPFCGSGTIAIEAALIARNMAPGLKRDFASEEWPVTGKKAWQLARREAKDAILPGEGLMIKATDRDPDAISSARANASRAGVHRYISMETAPLADLWVDKQYGVVICNPPYGVRLSDFTDINKSYLDFNRMFKKKKGWSVYVLTADDKFPDYFKRPLDRTRKLYNGKIKVYLYQFFGEKPK</sequence>
<dbReference type="SMART" id="SM00981">
    <property type="entry name" value="THUMP"/>
    <property type="match status" value="1"/>
</dbReference>
<dbReference type="PROSITE" id="PS01261">
    <property type="entry name" value="UPF0020"/>
    <property type="match status" value="1"/>
</dbReference>
<evidence type="ECO:0000256" key="3">
    <source>
        <dbReference type="PROSITE-ProRule" id="PRU00529"/>
    </source>
</evidence>
<reference evidence="5 6" key="1">
    <citation type="journal article" date="2017" name="ISME J.">
        <title>Potential for microbial H2 and metal transformations associated with novel bacteria and archaea in deep terrestrial subsurface sediments.</title>
        <authorList>
            <person name="Hernsdorf A.W."/>
            <person name="Amano Y."/>
            <person name="Miyakawa K."/>
            <person name="Ise K."/>
            <person name="Suzuki Y."/>
            <person name="Anantharaman K."/>
            <person name="Probst A."/>
            <person name="Burstein D."/>
            <person name="Thomas B.C."/>
            <person name="Banfield J.F."/>
        </authorList>
    </citation>
    <scope>NUCLEOTIDE SEQUENCE [LARGE SCALE GENOMIC DNA]</scope>
    <source>
        <strain evidence="5">HGW-Wallbacteria-1</strain>
    </source>
</reference>
<keyword evidence="3" id="KW-0694">RNA-binding</keyword>
<evidence type="ECO:0000313" key="6">
    <source>
        <dbReference type="Proteomes" id="UP000233256"/>
    </source>
</evidence>
<dbReference type="GO" id="GO:0070043">
    <property type="term" value="F:rRNA (guanine-N7-)-methyltransferase activity"/>
    <property type="evidence" value="ECO:0007669"/>
    <property type="project" value="TreeGrafter"/>
</dbReference>
<evidence type="ECO:0000313" key="5">
    <source>
        <dbReference type="EMBL" id="PKK89678.1"/>
    </source>
</evidence>
<dbReference type="InterPro" id="IPR029063">
    <property type="entry name" value="SAM-dependent_MTases_sf"/>
</dbReference>
<dbReference type="EMBL" id="PGXC01000013">
    <property type="protein sequence ID" value="PKK89678.1"/>
    <property type="molecule type" value="Genomic_DNA"/>
</dbReference>
<comment type="caution">
    <text evidence="5">The sequence shown here is derived from an EMBL/GenBank/DDBJ whole genome shotgun (WGS) entry which is preliminary data.</text>
</comment>
<keyword evidence="2 5" id="KW-0808">Transferase</keyword>
<dbReference type="PANTHER" id="PTHR47313">
    <property type="entry name" value="RIBOSOMAL RNA LARGE SUBUNIT METHYLTRANSFERASE K/L"/>
    <property type="match status" value="1"/>
</dbReference>
<dbReference type="PROSITE" id="PS51165">
    <property type="entry name" value="THUMP"/>
    <property type="match status" value="1"/>
</dbReference>
<dbReference type="GO" id="GO:0008990">
    <property type="term" value="F:rRNA (guanine-N2-)-methyltransferase activity"/>
    <property type="evidence" value="ECO:0007669"/>
    <property type="project" value="TreeGrafter"/>
</dbReference>
<organism evidence="5 6">
    <name type="scientific">Candidatus Wallbacteria bacterium HGW-Wallbacteria-1</name>
    <dbReference type="NCBI Taxonomy" id="2013854"/>
    <lineage>
        <taxon>Bacteria</taxon>
        <taxon>Candidatus Walliibacteriota</taxon>
    </lineage>
</organism>
<accession>A0A2N1PMW1</accession>
<dbReference type="Pfam" id="PF01170">
    <property type="entry name" value="UPF0020"/>
    <property type="match status" value="1"/>
</dbReference>
<dbReference type="InterPro" id="IPR053943">
    <property type="entry name" value="RlmKL-like_Mtase_CS"/>
</dbReference>
<dbReference type="GO" id="GO:0003723">
    <property type="term" value="F:RNA binding"/>
    <property type="evidence" value="ECO:0007669"/>
    <property type="project" value="UniProtKB-UniRule"/>
</dbReference>
<dbReference type="SUPFAM" id="SSF53335">
    <property type="entry name" value="S-adenosyl-L-methionine-dependent methyltransferases"/>
    <property type="match status" value="1"/>
</dbReference>
<gene>
    <name evidence="5" type="ORF">CVV64_12800</name>
</gene>
<evidence type="ECO:0000256" key="1">
    <source>
        <dbReference type="ARBA" id="ARBA00022603"/>
    </source>
</evidence>
<dbReference type="InterPro" id="IPR054170">
    <property type="entry name" value="RlmL_1st"/>
</dbReference>
<dbReference type="InterPro" id="IPR004114">
    <property type="entry name" value="THUMP_dom"/>
</dbReference>
<dbReference type="InterPro" id="IPR002052">
    <property type="entry name" value="DNA_methylase_N6_adenine_CS"/>
</dbReference>
<dbReference type="CDD" id="cd11715">
    <property type="entry name" value="THUMP_AdoMetMT"/>
    <property type="match status" value="1"/>
</dbReference>
<dbReference type="Gene3D" id="3.30.2130.30">
    <property type="match status" value="1"/>
</dbReference>
<evidence type="ECO:0000259" key="4">
    <source>
        <dbReference type="PROSITE" id="PS51165"/>
    </source>
</evidence>
<evidence type="ECO:0000256" key="2">
    <source>
        <dbReference type="ARBA" id="ARBA00022679"/>
    </source>
</evidence>
<dbReference type="InterPro" id="IPR000241">
    <property type="entry name" value="RlmKL-like_Mtase"/>
</dbReference>
<name>A0A2N1PMW1_9BACT</name>
<dbReference type="Pfam" id="PF02926">
    <property type="entry name" value="THUMP"/>
    <property type="match status" value="1"/>
</dbReference>
<dbReference type="Pfam" id="PF22020">
    <property type="entry name" value="RlmL_1st"/>
    <property type="match status" value="1"/>
</dbReference>
<protein>
    <submittedName>
        <fullName evidence="5">RNA methyltransferase</fullName>
    </submittedName>
</protein>
<proteinExistence type="predicted"/>
<dbReference type="Gene3D" id="3.40.50.150">
    <property type="entry name" value="Vaccinia Virus protein VP39"/>
    <property type="match status" value="1"/>
</dbReference>
<dbReference type="AlphaFoldDB" id="A0A2N1PMW1"/>
<dbReference type="Proteomes" id="UP000233256">
    <property type="component" value="Unassembled WGS sequence"/>
</dbReference>
<dbReference type="PROSITE" id="PS00092">
    <property type="entry name" value="N6_MTASE"/>
    <property type="match status" value="1"/>
</dbReference>